<accession>A0A645G622</accession>
<reference evidence="1" key="1">
    <citation type="submission" date="2019-08" db="EMBL/GenBank/DDBJ databases">
        <authorList>
            <person name="Kucharzyk K."/>
            <person name="Murdoch R.W."/>
            <person name="Higgins S."/>
            <person name="Loffler F."/>
        </authorList>
    </citation>
    <scope>NUCLEOTIDE SEQUENCE</scope>
</reference>
<dbReference type="AlphaFoldDB" id="A0A645G622"/>
<proteinExistence type="predicted"/>
<organism evidence="1">
    <name type="scientific">bioreactor metagenome</name>
    <dbReference type="NCBI Taxonomy" id="1076179"/>
    <lineage>
        <taxon>unclassified sequences</taxon>
        <taxon>metagenomes</taxon>
        <taxon>ecological metagenomes</taxon>
    </lineage>
</organism>
<name>A0A645G622_9ZZZZ</name>
<protein>
    <submittedName>
        <fullName evidence="1">Uncharacterized protein</fullName>
    </submittedName>
</protein>
<sequence length="74" mass="7762">MNQRVEGLSAGLLPGQEFGVTDGGIHGSIVIEHIFEYSRTVKTSLRCFFAGLPPGSLVQAEVAASEVVSDEAGQ</sequence>
<gene>
    <name evidence="1" type="ORF">SDC9_168956</name>
</gene>
<dbReference type="EMBL" id="VSSQ01069578">
    <property type="protein sequence ID" value="MPN21576.1"/>
    <property type="molecule type" value="Genomic_DNA"/>
</dbReference>
<evidence type="ECO:0000313" key="1">
    <source>
        <dbReference type="EMBL" id="MPN21576.1"/>
    </source>
</evidence>
<comment type="caution">
    <text evidence="1">The sequence shown here is derived from an EMBL/GenBank/DDBJ whole genome shotgun (WGS) entry which is preliminary data.</text>
</comment>